<name>A0A0U5CKG1_ASPCI</name>
<evidence type="ECO:0000313" key="1">
    <source>
        <dbReference type="EMBL" id="CEL11690.1"/>
    </source>
</evidence>
<dbReference type="AlphaFoldDB" id="A0A0U5CKG1"/>
<evidence type="ECO:0000313" key="2">
    <source>
        <dbReference type="Proteomes" id="UP000054771"/>
    </source>
</evidence>
<proteinExistence type="predicted"/>
<accession>A0A0U5CKG1</accession>
<keyword evidence="2" id="KW-1185">Reference proteome</keyword>
<organism evidence="1 2">
    <name type="scientific">Aspergillus calidoustus</name>
    <dbReference type="NCBI Taxonomy" id="454130"/>
    <lineage>
        <taxon>Eukaryota</taxon>
        <taxon>Fungi</taxon>
        <taxon>Dikarya</taxon>
        <taxon>Ascomycota</taxon>
        <taxon>Pezizomycotina</taxon>
        <taxon>Eurotiomycetes</taxon>
        <taxon>Eurotiomycetidae</taxon>
        <taxon>Eurotiales</taxon>
        <taxon>Aspergillaceae</taxon>
        <taxon>Aspergillus</taxon>
        <taxon>Aspergillus subgen. Nidulantes</taxon>
    </lineage>
</organism>
<sequence length="247" mass="25630">MDFGQLIQHVADGAGHVVKESAQISSHVAQAVGGGAAEFIRNTAQTTEDLVEGGTGIGRGFTRDTADLIRKTGGAVGISAGTDIVADIVQGTGDTAAGAFQNVSNVPIWTARGTADVISFVANTGSSVIDAIGEAAAEGLSLAVRPGELVHRVSQISLDTAYNMVIQRLRTFSLTSTSVMVILILGMSTIAESKARILGADSDSHRTALIYLNYMFEFLYRDNICDHCSGGTALVSVTFPSLIPGLA</sequence>
<reference evidence="2" key="1">
    <citation type="journal article" date="2016" name="Genome Announc.">
        <title>Draft genome sequences of fungus Aspergillus calidoustus.</title>
        <authorList>
            <person name="Horn F."/>
            <person name="Linde J."/>
            <person name="Mattern D.J."/>
            <person name="Walther G."/>
            <person name="Guthke R."/>
            <person name="Scherlach K."/>
            <person name="Martin K."/>
            <person name="Brakhage A.A."/>
            <person name="Petzke L."/>
            <person name="Valiante V."/>
        </authorList>
    </citation>
    <scope>NUCLEOTIDE SEQUENCE [LARGE SCALE GENOMIC DNA]</scope>
    <source>
        <strain evidence="2">SF006504</strain>
    </source>
</reference>
<dbReference type="Proteomes" id="UP000054771">
    <property type="component" value="Unassembled WGS sequence"/>
</dbReference>
<dbReference type="EMBL" id="CDMC01000029">
    <property type="protein sequence ID" value="CEL11690.1"/>
    <property type="molecule type" value="Genomic_DNA"/>
</dbReference>
<protein>
    <submittedName>
        <fullName evidence="1">Uncharacterized protein</fullName>
    </submittedName>
</protein>
<dbReference type="OrthoDB" id="10563617at2759"/>
<gene>
    <name evidence="1" type="ORF">ASPCAL14789</name>
</gene>